<dbReference type="Pfam" id="PF01812">
    <property type="entry name" value="5-FTHF_cyc-lig"/>
    <property type="match status" value="1"/>
</dbReference>
<evidence type="ECO:0000256" key="4">
    <source>
        <dbReference type="RuleBase" id="RU361279"/>
    </source>
</evidence>
<dbReference type="GO" id="GO:0030272">
    <property type="term" value="F:5-formyltetrahydrofolate cyclo-ligase activity"/>
    <property type="evidence" value="ECO:0007669"/>
    <property type="project" value="UniProtKB-EC"/>
</dbReference>
<sequence length="216" mass="24131">MTTQKEWDLVLTSANAQQKEILRAHMKEIRAESAARDPDAADKLAKRFPMKLLERFGPVVAGYRAIEEELDPLPLLNRLRKQGAKIVLPRVENTGEMTFRLHEKPEDLVKGPFGLLQPASDAIEIRPKLVLAPLLAFDARGARLGYGKGYYDRTIKALREDGPCFYVGIGYSQQQVDAVPTEAHDIALDWAETPNNSVPLFLARANPNAQNQNDNT</sequence>
<keyword evidence="4" id="KW-0460">Magnesium</keyword>
<keyword evidence="3 4" id="KW-0067">ATP-binding</keyword>
<evidence type="ECO:0000256" key="3">
    <source>
        <dbReference type="ARBA" id="ARBA00022840"/>
    </source>
</evidence>
<dbReference type="Proteomes" id="UP001596492">
    <property type="component" value="Unassembled WGS sequence"/>
</dbReference>
<evidence type="ECO:0000256" key="1">
    <source>
        <dbReference type="ARBA" id="ARBA00010638"/>
    </source>
</evidence>
<dbReference type="RefSeq" id="WP_382168085.1">
    <property type="nucleotide sequence ID" value="NZ_JBHTBR010000005.1"/>
</dbReference>
<dbReference type="EMBL" id="JBHTBR010000005">
    <property type="protein sequence ID" value="MFC7292559.1"/>
    <property type="molecule type" value="Genomic_DNA"/>
</dbReference>
<comment type="cofactor">
    <cofactor evidence="4">
        <name>Mg(2+)</name>
        <dbReference type="ChEBI" id="CHEBI:18420"/>
    </cofactor>
</comment>
<dbReference type="PANTHER" id="PTHR23407:SF1">
    <property type="entry name" value="5-FORMYLTETRAHYDROFOLATE CYCLO-LIGASE"/>
    <property type="match status" value="1"/>
</dbReference>
<dbReference type="PIRSF" id="PIRSF006806">
    <property type="entry name" value="FTHF_cligase"/>
    <property type="match status" value="1"/>
</dbReference>
<keyword evidence="2 4" id="KW-0547">Nucleotide-binding</keyword>
<keyword evidence="6" id="KW-1185">Reference proteome</keyword>
<protein>
    <recommendedName>
        <fullName evidence="4">5-formyltetrahydrofolate cyclo-ligase</fullName>
        <ecNumber evidence="4">6.3.3.2</ecNumber>
    </recommendedName>
</protein>
<dbReference type="NCBIfam" id="TIGR02727">
    <property type="entry name" value="MTHFS_bact"/>
    <property type="match status" value="1"/>
</dbReference>
<dbReference type="InterPro" id="IPR037171">
    <property type="entry name" value="NagB/RpiA_transferase-like"/>
</dbReference>
<comment type="caution">
    <text evidence="5">The sequence shown here is derived from an EMBL/GenBank/DDBJ whole genome shotgun (WGS) entry which is preliminary data.</text>
</comment>
<proteinExistence type="inferred from homology"/>
<dbReference type="EC" id="6.3.3.2" evidence="4"/>
<dbReference type="Gene3D" id="3.40.50.10420">
    <property type="entry name" value="NagB/RpiA/CoA transferase-like"/>
    <property type="match status" value="1"/>
</dbReference>
<evidence type="ECO:0000313" key="6">
    <source>
        <dbReference type="Proteomes" id="UP001596492"/>
    </source>
</evidence>
<dbReference type="InterPro" id="IPR002698">
    <property type="entry name" value="FTHF_cligase"/>
</dbReference>
<dbReference type="SUPFAM" id="SSF100950">
    <property type="entry name" value="NagB/RpiA/CoA transferase-like"/>
    <property type="match status" value="1"/>
</dbReference>
<comment type="catalytic activity">
    <reaction evidence="4">
        <text>(6S)-5-formyl-5,6,7,8-tetrahydrofolate + ATP = (6R)-5,10-methenyltetrahydrofolate + ADP + phosphate</text>
        <dbReference type="Rhea" id="RHEA:10488"/>
        <dbReference type="ChEBI" id="CHEBI:30616"/>
        <dbReference type="ChEBI" id="CHEBI:43474"/>
        <dbReference type="ChEBI" id="CHEBI:57455"/>
        <dbReference type="ChEBI" id="CHEBI:57457"/>
        <dbReference type="ChEBI" id="CHEBI:456216"/>
        <dbReference type="EC" id="6.3.3.2"/>
    </reaction>
</comment>
<dbReference type="InterPro" id="IPR024185">
    <property type="entry name" value="FTHF_cligase-like_sf"/>
</dbReference>
<gene>
    <name evidence="5" type="ORF">ACFQS8_13085</name>
</gene>
<comment type="similarity">
    <text evidence="1 4">Belongs to the 5-formyltetrahydrofolate cyclo-ligase family.</text>
</comment>
<keyword evidence="5" id="KW-0436">Ligase</keyword>
<accession>A0ABW2IN28</accession>
<evidence type="ECO:0000313" key="5">
    <source>
        <dbReference type="EMBL" id="MFC7292559.1"/>
    </source>
</evidence>
<keyword evidence="4" id="KW-0479">Metal-binding</keyword>
<dbReference type="PANTHER" id="PTHR23407">
    <property type="entry name" value="ATPASE INHIBITOR/5-FORMYLTETRAHYDROFOLATE CYCLO-LIGASE"/>
    <property type="match status" value="1"/>
</dbReference>
<name>A0ABW2IN28_9PROT</name>
<evidence type="ECO:0000256" key="2">
    <source>
        <dbReference type="ARBA" id="ARBA00022741"/>
    </source>
</evidence>
<reference evidence="6" key="1">
    <citation type="journal article" date="2019" name="Int. J. Syst. Evol. Microbiol.">
        <title>The Global Catalogue of Microorganisms (GCM) 10K type strain sequencing project: providing services to taxonomists for standard genome sequencing and annotation.</title>
        <authorList>
            <consortium name="The Broad Institute Genomics Platform"/>
            <consortium name="The Broad Institute Genome Sequencing Center for Infectious Disease"/>
            <person name="Wu L."/>
            <person name="Ma J."/>
        </authorList>
    </citation>
    <scope>NUCLEOTIDE SEQUENCE [LARGE SCALE GENOMIC DNA]</scope>
    <source>
        <strain evidence="6">CCUG 51308</strain>
    </source>
</reference>
<organism evidence="5 6">
    <name type="scientific">Hirschia litorea</name>
    <dbReference type="NCBI Taxonomy" id="1199156"/>
    <lineage>
        <taxon>Bacteria</taxon>
        <taxon>Pseudomonadati</taxon>
        <taxon>Pseudomonadota</taxon>
        <taxon>Alphaproteobacteria</taxon>
        <taxon>Hyphomonadales</taxon>
        <taxon>Hyphomonadaceae</taxon>
        <taxon>Hirschia</taxon>
    </lineage>
</organism>